<sequence length="171" mass="20743">MYYITTYFFRKMDYMDIPVHERQYIRKLTYNKMNDTQKEMYVKSITDLLISFSALRVDTTRNKSKQKRVKDKIPRRRIKFTGMKYRYNHVFTDSDRVKLKDGDDDVIKVLVKEDKKWKHVAYVSTDDVEWLRSVEDFEHKPLEWINVDKTYAIYDIILLPSTCCSISNIRI</sequence>
<dbReference type="Proteomes" id="UP000243308">
    <property type="component" value="Unassembled WGS sequence"/>
</dbReference>
<reference evidence="1 2" key="1">
    <citation type="submission" date="2011-02" db="EMBL/GenBank/DDBJ databases">
        <title>The Genome Sequence of Mortierella verticillata NRRL 6337.</title>
        <authorList>
            <consortium name="The Broad Institute Genome Sequencing Platform"/>
            <person name="Russ C."/>
            <person name="Cuomo C."/>
            <person name="Burger G."/>
            <person name="Gray M.W."/>
            <person name="Holland P.W.H."/>
            <person name="King N."/>
            <person name="Lang F.B.F."/>
            <person name="Roger A.J."/>
            <person name="Ruiz-Trillo I."/>
            <person name="Young S.K."/>
            <person name="Zeng Q."/>
            <person name="Gargeya S."/>
            <person name="Alvarado L."/>
            <person name="Berlin A."/>
            <person name="Chapman S.B."/>
            <person name="Chen Z."/>
            <person name="Freedman E."/>
            <person name="Gellesch M."/>
            <person name="Goldberg J."/>
            <person name="Griggs A."/>
            <person name="Gujja S."/>
            <person name="Heilman E."/>
            <person name="Heiman D."/>
            <person name="Howarth C."/>
            <person name="Mehta T."/>
            <person name="Neiman D."/>
            <person name="Pearson M."/>
            <person name="Roberts A."/>
            <person name="Saif S."/>
            <person name="Shea T."/>
            <person name="Shenoy N."/>
            <person name="Sisk P."/>
            <person name="Stolte C."/>
            <person name="Sykes S."/>
            <person name="White J."/>
            <person name="Yandava C."/>
            <person name="Haas B."/>
            <person name="Nusbaum C."/>
            <person name="Birren B."/>
        </authorList>
    </citation>
    <scope>NUCLEOTIDE SEQUENCE [LARGE SCALE GENOMIC DNA]</scope>
    <source>
        <strain evidence="1 2">NRRL 6337</strain>
    </source>
</reference>
<name>A0A086TIE7_9FUNG</name>
<organism evidence="1 2">
    <name type="scientific">Podila verticillata NRRL 6337</name>
    <dbReference type="NCBI Taxonomy" id="1069443"/>
    <lineage>
        <taxon>Eukaryota</taxon>
        <taxon>Fungi</taxon>
        <taxon>Fungi incertae sedis</taxon>
        <taxon>Mucoromycota</taxon>
        <taxon>Mortierellomycotina</taxon>
        <taxon>Mortierellomycetes</taxon>
        <taxon>Mortierellales</taxon>
        <taxon>Mortierellaceae</taxon>
        <taxon>Podila</taxon>
    </lineage>
</organism>
<gene>
    <name evidence="1" type="ORF">MVEG_12440</name>
</gene>
<keyword evidence="2" id="KW-1185">Reference proteome</keyword>
<accession>A0A086TIE7</accession>
<dbReference type="EMBL" id="KN042458">
    <property type="protein sequence ID" value="KFH61724.1"/>
    <property type="molecule type" value="Genomic_DNA"/>
</dbReference>
<evidence type="ECO:0000313" key="2">
    <source>
        <dbReference type="Proteomes" id="UP000243308"/>
    </source>
</evidence>
<proteinExistence type="predicted"/>
<dbReference type="AlphaFoldDB" id="A0A086TIE7"/>
<evidence type="ECO:0000313" key="1">
    <source>
        <dbReference type="EMBL" id="KFH61724.1"/>
    </source>
</evidence>
<protein>
    <submittedName>
        <fullName evidence="1">Uncharacterized protein</fullName>
    </submittedName>
</protein>